<reference evidence="2" key="2">
    <citation type="journal article" date="2009" name="Genome Res.">
        <title>Comparative genomic analyses of the human fungal pathogens Coccidioides and their relatives.</title>
        <authorList>
            <person name="Sharpton T.J."/>
            <person name="Stajich J.E."/>
            <person name="Rounsley S.D."/>
            <person name="Gardner M.J."/>
            <person name="Wortman J.R."/>
            <person name="Jordar V.S."/>
            <person name="Maiti R."/>
            <person name="Kodira C.D."/>
            <person name="Neafsey D.E."/>
            <person name="Zeng Q."/>
            <person name="Hung C.-Y."/>
            <person name="McMahan C."/>
            <person name="Muszewska A."/>
            <person name="Grynberg M."/>
            <person name="Mandel M.A."/>
            <person name="Kellner E.M."/>
            <person name="Barker B.M."/>
            <person name="Galgiani J.N."/>
            <person name="Orbach M.J."/>
            <person name="Kirkland T.N."/>
            <person name="Cole G.T."/>
            <person name="Henn M.R."/>
            <person name="Birren B.W."/>
            <person name="Taylor J.W."/>
        </authorList>
    </citation>
    <scope>NUCLEOTIDE SEQUENCE [LARGE SCALE GENOMIC DNA]</scope>
    <source>
        <strain evidence="2">RMSCC 3488</strain>
    </source>
</reference>
<name>A0A0J6IC40_COCPO</name>
<evidence type="ECO:0000313" key="1">
    <source>
        <dbReference type="EMBL" id="KMM69227.1"/>
    </source>
</evidence>
<proteinExistence type="predicted"/>
<sequence>MDHSVLGHEKQSWQTLATLGVQELGQRVDLRSRGRGHGAVFRLCPSHYLCAYRQ</sequence>
<reference evidence="1 2" key="1">
    <citation type="submission" date="2007-06" db="EMBL/GenBank/DDBJ databases">
        <title>The Genome Sequence of Coccidioides posadasii RMSCC_3488.</title>
        <authorList>
            <consortium name="Coccidioides Genome Resources Consortium"/>
            <consortium name="The Broad Institute Genome Sequencing Platform"/>
            <person name="Henn M.R."/>
            <person name="Sykes S."/>
            <person name="Young S."/>
            <person name="Jaffe D."/>
            <person name="Berlin A."/>
            <person name="Alvarez P."/>
            <person name="Butler J."/>
            <person name="Gnerre S."/>
            <person name="Grabherr M."/>
            <person name="Mauceli E."/>
            <person name="Brockman W."/>
            <person name="Kodira C."/>
            <person name="Alvarado L."/>
            <person name="Zeng Q."/>
            <person name="Crawford M."/>
            <person name="Antoine C."/>
            <person name="Devon K."/>
            <person name="Galgiani J."/>
            <person name="Orsborn K."/>
            <person name="Lewis M.L."/>
            <person name="Nusbaum C."/>
            <person name="Galagan J."/>
            <person name="Birren B."/>
        </authorList>
    </citation>
    <scope>NUCLEOTIDE SEQUENCE [LARGE SCALE GENOMIC DNA]</scope>
    <source>
        <strain evidence="1 2">RMSCC 3488</strain>
    </source>
</reference>
<organism evidence="1 2">
    <name type="scientific">Coccidioides posadasii RMSCC 3488</name>
    <dbReference type="NCBI Taxonomy" id="454284"/>
    <lineage>
        <taxon>Eukaryota</taxon>
        <taxon>Fungi</taxon>
        <taxon>Dikarya</taxon>
        <taxon>Ascomycota</taxon>
        <taxon>Pezizomycotina</taxon>
        <taxon>Eurotiomycetes</taxon>
        <taxon>Eurotiomycetidae</taxon>
        <taxon>Onygenales</taxon>
        <taxon>Onygenaceae</taxon>
        <taxon>Coccidioides</taxon>
    </lineage>
</organism>
<dbReference type="VEuPathDB" id="FungiDB:CPAG_05548"/>
<evidence type="ECO:0000313" key="2">
    <source>
        <dbReference type="Proteomes" id="UP000054567"/>
    </source>
</evidence>
<dbReference type="Proteomes" id="UP000054567">
    <property type="component" value="Unassembled WGS sequence"/>
</dbReference>
<dbReference type="AlphaFoldDB" id="A0A0J6IC40"/>
<accession>A0A0J6IC40</accession>
<dbReference type="EMBL" id="DS268111">
    <property type="protein sequence ID" value="KMM69227.1"/>
    <property type="molecule type" value="Genomic_DNA"/>
</dbReference>
<gene>
    <name evidence="1" type="ORF">CPAG_05548</name>
</gene>
<reference evidence="2" key="3">
    <citation type="journal article" date="2010" name="Genome Res.">
        <title>Population genomic sequencing of Coccidioides fungi reveals recent hybridization and transposon control.</title>
        <authorList>
            <person name="Neafsey D.E."/>
            <person name="Barker B.M."/>
            <person name="Sharpton T.J."/>
            <person name="Stajich J.E."/>
            <person name="Park D.J."/>
            <person name="Whiston E."/>
            <person name="Hung C.-Y."/>
            <person name="McMahan C."/>
            <person name="White J."/>
            <person name="Sykes S."/>
            <person name="Heiman D."/>
            <person name="Young S."/>
            <person name="Zeng Q."/>
            <person name="Abouelleil A."/>
            <person name="Aftuck L."/>
            <person name="Bessette D."/>
            <person name="Brown A."/>
            <person name="FitzGerald M."/>
            <person name="Lui A."/>
            <person name="Macdonald J.P."/>
            <person name="Priest M."/>
            <person name="Orbach M.J."/>
            <person name="Galgiani J.N."/>
            <person name="Kirkland T.N."/>
            <person name="Cole G.T."/>
            <person name="Birren B.W."/>
            <person name="Henn M.R."/>
            <person name="Taylor J.W."/>
            <person name="Rounsley S.D."/>
        </authorList>
    </citation>
    <scope>NUCLEOTIDE SEQUENCE [LARGE SCALE GENOMIC DNA]</scope>
    <source>
        <strain evidence="2">RMSCC 3488</strain>
    </source>
</reference>
<protein>
    <submittedName>
        <fullName evidence="1">Uncharacterized protein</fullName>
    </submittedName>
</protein>